<dbReference type="RefSeq" id="WP_217782993.1">
    <property type="nucleotide sequence ID" value="NZ_JACCFO010000001.1"/>
</dbReference>
<gene>
    <name evidence="3" type="ORF">HNR12_005479</name>
</gene>
<keyword evidence="4" id="KW-1185">Reference proteome</keyword>
<dbReference type="EMBL" id="JACCFO010000001">
    <property type="protein sequence ID" value="NYI99202.1"/>
    <property type="molecule type" value="Genomic_DNA"/>
</dbReference>
<proteinExistence type="predicted"/>
<name>A0A853BYH0_9ACTN</name>
<feature type="transmembrane region" description="Helical" evidence="2">
    <location>
        <begin position="86"/>
        <end position="108"/>
    </location>
</feature>
<feature type="transmembrane region" description="Helical" evidence="2">
    <location>
        <begin position="115"/>
        <end position="139"/>
    </location>
</feature>
<keyword evidence="2" id="KW-1133">Transmembrane helix</keyword>
<protein>
    <submittedName>
        <fullName evidence="3">Uncharacterized protein</fullName>
    </submittedName>
</protein>
<evidence type="ECO:0000256" key="2">
    <source>
        <dbReference type="SAM" id="Phobius"/>
    </source>
</evidence>
<comment type="caution">
    <text evidence="3">The sequence shown here is derived from an EMBL/GenBank/DDBJ whole genome shotgun (WGS) entry which is preliminary data.</text>
</comment>
<evidence type="ECO:0000256" key="1">
    <source>
        <dbReference type="SAM" id="MobiDB-lite"/>
    </source>
</evidence>
<organism evidence="3 4">
    <name type="scientific">Streptomonospora nanhaiensis</name>
    <dbReference type="NCBI Taxonomy" id="1323731"/>
    <lineage>
        <taxon>Bacteria</taxon>
        <taxon>Bacillati</taxon>
        <taxon>Actinomycetota</taxon>
        <taxon>Actinomycetes</taxon>
        <taxon>Streptosporangiales</taxon>
        <taxon>Nocardiopsidaceae</taxon>
        <taxon>Streptomonospora</taxon>
    </lineage>
</organism>
<evidence type="ECO:0000313" key="3">
    <source>
        <dbReference type="EMBL" id="NYI99202.1"/>
    </source>
</evidence>
<feature type="transmembrane region" description="Helical" evidence="2">
    <location>
        <begin position="60"/>
        <end position="80"/>
    </location>
</feature>
<feature type="compositionally biased region" description="Low complexity" evidence="1">
    <location>
        <begin position="9"/>
        <end position="22"/>
    </location>
</feature>
<dbReference type="Proteomes" id="UP000575985">
    <property type="component" value="Unassembled WGS sequence"/>
</dbReference>
<keyword evidence="2" id="KW-0472">Membrane</keyword>
<keyword evidence="2" id="KW-0812">Transmembrane</keyword>
<reference evidence="3 4" key="1">
    <citation type="submission" date="2020-07" db="EMBL/GenBank/DDBJ databases">
        <title>Sequencing the genomes of 1000 actinobacteria strains.</title>
        <authorList>
            <person name="Klenk H.-P."/>
        </authorList>
    </citation>
    <scope>NUCLEOTIDE SEQUENCE [LARGE SCALE GENOMIC DNA]</scope>
    <source>
        <strain evidence="3 4">DSM 45927</strain>
    </source>
</reference>
<accession>A0A853BYH0</accession>
<sequence>MTDGPAPEPEAGAPAPHAASAHPAPPHGPPPPHLRPQQPWTRPAGAGWPGGPPPPPPKGAGLAVAAVVLGLLGCVVPFLPVDLTGVRHYVAFPFWSAGLLTAVLGCLGRRRGKPLAAAGGALSVLALLLQVAMVAGHLAQALSPATAP</sequence>
<evidence type="ECO:0000313" key="4">
    <source>
        <dbReference type="Proteomes" id="UP000575985"/>
    </source>
</evidence>
<feature type="compositionally biased region" description="Pro residues" evidence="1">
    <location>
        <begin position="23"/>
        <end position="34"/>
    </location>
</feature>
<dbReference type="AlphaFoldDB" id="A0A853BYH0"/>
<feature type="region of interest" description="Disordered" evidence="1">
    <location>
        <begin position="1"/>
        <end position="59"/>
    </location>
</feature>